<organism evidence="1 2">
    <name type="scientific">Xylella fastidiosa (strain 9a5c)</name>
    <dbReference type="NCBI Taxonomy" id="160492"/>
    <lineage>
        <taxon>Bacteria</taxon>
        <taxon>Pseudomonadati</taxon>
        <taxon>Pseudomonadota</taxon>
        <taxon>Gammaproteobacteria</taxon>
        <taxon>Lysobacterales</taxon>
        <taxon>Lysobacteraceae</taxon>
        <taxon>Xylella</taxon>
    </lineage>
</organism>
<name>Q9PCY5_XYLFA</name>
<evidence type="ECO:0000313" key="1">
    <source>
        <dbReference type="EMBL" id="AAF84428.1"/>
    </source>
</evidence>
<dbReference type="AlphaFoldDB" id="Q9PCY5"/>
<evidence type="ECO:0000313" key="2">
    <source>
        <dbReference type="Proteomes" id="UP000000812"/>
    </source>
</evidence>
<proteinExistence type="predicted"/>
<accession>Q9PCY5</accession>
<dbReference type="EMBL" id="AE003849">
    <property type="protein sequence ID" value="AAF84428.1"/>
    <property type="molecule type" value="Genomic_DNA"/>
</dbReference>
<dbReference type="PIR" id="C82658">
    <property type="entry name" value="C82658"/>
</dbReference>
<dbReference type="HOGENOM" id="CLU_3105509_0_0_6"/>
<dbReference type="KEGG" id="xfa:XF_1619"/>
<reference evidence="1 2" key="1">
    <citation type="journal article" date="2000" name="Nature">
        <title>The genome sequence of the plant pathogen Xylella fastidiosa.</title>
        <authorList>
            <person name="Simpson A.J."/>
            <person name="Reinach F.C."/>
            <person name="Arruda P."/>
            <person name="Abreu F.A."/>
            <person name="Acencio M."/>
            <person name="Alvarenga R."/>
            <person name="Alves L.M."/>
            <person name="Araya J.E."/>
            <person name="Baia G.S."/>
            <person name="Baptista C.S."/>
            <person name="Barros M.H."/>
            <person name="Bonaccorsi E.D."/>
            <person name="Bordin S."/>
            <person name="Bove J.M."/>
            <person name="Briones M.R."/>
            <person name="Bueno M.R."/>
            <person name="Camargo A.A."/>
            <person name="Camargo L.E."/>
            <person name="Carraro D.M."/>
            <person name="Carrer H."/>
            <person name="Colauto N.B."/>
            <person name="Colombo C."/>
            <person name="Costa F.F."/>
            <person name="Costa M.C."/>
            <person name="Costa-Neto C.M."/>
            <person name="Coutinho L.L."/>
            <person name="Cristofani M."/>
            <person name="Dias-Neto E."/>
            <person name="Docena C."/>
            <person name="El-Dorry H."/>
            <person name="Facincani A.P."/>
            <person name="Ferreira A.J."/>
            <person name="Ferreira V.C."/>
            <person name="Ferro J.A."/>
            <person name="Fraga J.S."/>
            <person name="Franca S.C."/>
            <person name="Franco M.C."/>
            <person name="Frohme M."/>
            <person name="Furlan L.R."/>
            <person name="Garnier M."/>
            <person name="Goldman G.H."/>
            <person name="Goldman M.H."/>
            <person name="Gomes S.L."/>
            <person name="Gruber A."/>
            <person name="Ho P.L."/>
            <person name="Hoheisel J.D."/>
            <person name="Junqueira M.L."/>
            <person name="Kemper E.L."/>
            <person name="Kitajima J.P."/>
            <person name="Krieger J.E."/>
            <person name="Kuramae E.E."/>
            <person name="Laigret F."/>
            <person name="Lambais M.R."/>
            <person name="Leite L.C."/>
            <person name="Lemos E.G."/>
            <person name="Lemos M.V."/>
            <person name="Lopes S.A."/>
            <person name="Lopes C.R."/>
            <person name="Machado J.A."/>
            <person name="Machado M.A."/>
            <person name="Madeira A.M."/>
            <person name="Madeira H.M."/>
            <person name="Marino C.L."/>
            <person name="Marques M.V."/>
            <person name="Martins E.A."/>
            <person name="Martins E.M."/>
            <person name="Matsukuma A.Y."/>
            <person name="Menck C.F."/>
            <person name="Miracca E.C."/>
            <person name="Miyaki C.Y."/>
            <person name="Monteriro-Vitorello C.B."/>
            <person name="Moon D.H."/>
            <person name="Nagai M.A."/>
            <person name="Nascimento A.L."/>
            <person name="Netto L.E."/>
            <person name="Nhani A.Jr."/>
            <person name="Nobrega F.G."/>
            <person name="Nunes L.R."/>
            <person name="Oliveira M.A."/>
            <person name="de Oliveira M.C."/>
            <person name="de Oliveira R.C."/>
            <person name="Palmieri D.A."/>
            <person name="Paris A."/>
            <person name="Peixoto B.R."/>
            <person name="Pereira G.A."/>
            <person name="Pereira H.A.Jr."/>
            <person name="Pesquero J.B."/>
            <person name="Quaggio R.B."/>
            <person name="Roberto P.G."/>
            <person name="Rodrigues V."/>
            <person name="de M Rosa A.J."/>
            <person name="de Rosa V.E.Jr."/>
            <person name="de Sa R.G."/>
            <person name="Santelli R.V."/>
            <person name="Sawasaki H.E."/>
            <person name="da Silva A.C."/>
            <person name="da Silva A.M."/>
            <person name="da Silva F.R."/>
            <person name="da Silva W.A.Jr."/>
            <person name="da Silveira J.F."/>
            <person name="Silvestri M.L."/>
            <person name="Siqueira W.J."/>
            <person name="de Souza A.A."/>
            <person name="de Souza A.P."/>
            <person name="Terenzi M.F."/>
            <person name="Truffi D."/>
            <person name="Tsai S.M."/>
            <person name="Tsuhako M.H."/>
            <person name="Vallada H."/>
            <person name="Van Sluys M.A."/>
            <person name="Verjovski-Almeida S."/>
            <person name="Vettore A.L."/>
            <person name="Zago M.A."/>
            <person name="Zatz M."/>
            <person name="Meidanis J."/>
            <person name="Setubal J.C."/>
        </authorList>
    </citation>
    <scope>NUCLEOTIDE SEQUENCE [LARGE SCALE GENOMIC DNA]</scope>
    <source>
        <strain evidence="1 2">9a5c</strain>
    </source>
</reference>
<protein>
    <submittedName>
        <fullName evidence="1">Uncharacterized protein</fullName>
    </submittedName>
</protein>
<dbReference type="Proteomes" id="UP000000812">
    <property type="component" value="Chromosome"/>
</dbReference>
<sequence>MPLDLRNRSVDRGLLNVRLVLCLSSRCCNTSLLSAVMTRFFVVREEMGKYL</sequence>
<gene>
    <name evidence="1" type="ordered locus">XF_1619</name>
</gene>